<dbReference type="EMBL" id="MGJL01000048">
    <property type="protein sequence ID" value="OGN05760.1"/>
    <property type="molecule type" value="Genomic_DNA"/>
</dbReference>
<accession>A0A1F8EZJ4</accession>
<dbReference type="Pfam" id="PF00932">
    <property type="entry name" value="LTD"/>
    <property type="match status" value="1"/>
</dbReference>
<dbReference type="AlphaFoldDB" id="A0A1F8EZJ4"/>
<dbReference type="Gene3D" id="2.80.10.50">
    <property type="match status" value="1"/>
</dbReference>
<evidence type="ECO:0000313" key="4">
    <source>
        <dbReference type="Proteomes" id="UP000178023"/>
    </source>
</evidence>
<dbReference type="SMART" id="SM00564">
    <property type="entry name" value="PQQ"/>
    <property type="match status" value="5"/>
</dbReference>
<dbReference type="Gene3D" id="2.60.40.1260">
    <property type="entry name" value="Lamin Tail domain"/>
    <property type="match status" value="1"/>
</dbReference>
<proteinExistence type="predicted"/>
<dbReference type="PROSITE" id="PS51841">
    <property type="entry name" value="LTD"/>
    <property type="match status" value="1"/>
</dbReference>
<reference evidence="3 4" key="1">
    <citation type="journal article" date="2016" name="Nat. Commun.">
        <title>Thousands of microbial genomes shed light on interconnected biogeochemical processes in an aquifer system.</title>
        <authorList>
            <person name="Anantharaman K."/>
            <person name="Brown C.T."/>
            <person name="Hug L.A."/>
            <person name="Sharon I."/>
            <person name="Castelle C.J."/>
            <person name="Probst A.J."/>
            <person name="Thomas B.C."/>
            <person name="Singh A."/>
            <person name="Wilkins M.J."/>
            <person name="Karaoz U."/>
            <person name="Brodie E.L."/>
            <person name="Williams K.H."/>
            <person name="Hubbard S.S."/>
            <person name="Banfield J.F."/>
        </authorList>
    </citation>
    <scope>NUCLEOTIDE SEQUENCE [LARGE SCALE GENOMIC DNA]</scope>
</reference>
<feature type="region of interest" description="Disordered" evidence="1">
    <location>
        <begin position="70"/>
        <end position="141"/>
    </location>
</feature>
<organism evidence="3 4">
    <name type="scientific">Candidatus Yanofskybacteria bacterium RIFCSPHIGHO2_01_FULL_45_42</name>
    <dbReference type="NCBI Taxonomy" id="1802671"/>
    <lineage>
        <taxon>Bacteria</taxon>
        <taxon>Candidatus Yanofskyibacteriota</taxon>
    </lineage>
</organism>
<feature type="compositionally biased region" description="Polar residues" evidence="1">
    <location>
        <begin position="83"/>
        <end position="100"/>
    </location>
</feature>
<dbReference type="Proteomes" id="UP000178023">
    <property type="component" value="Unassembled WGS sequence"/>
</dbReference>
<dbReference type="InterPro" id="IPR018391">
    <property type="entry name" value="PQQ_b-propeller_rpt"/>
</dbReference>
<sequence>MFERTNDTTVNSVAADQIYTGALGNDGEFVRLIDAAGIVVNTAGNSGSAWPAGSSTGKISMERTASGWKNFTGSPSAKDANGNFINGTPGTANSTTVVTFSSGGGGGGSSSSPTPTPTPSPSPTPSPEPEGDSEDGDTANSGDVVINEIAWMGTFENSLCEWVELRNMTDNEVNLVGWKLYEQDGSVEIISLTQKITPNGYYLIKRETPTCPDPVPSVEADDSGSFGGSGLNNTSGEKLTLKDAVGTVIDEVDGSNGWKLNGDDEIIGDNTTKKTAQRMDSGWITATATPKTQNSADAMAQAPSAVTNLATIHGSPTITATWTAPDPGIYNTASLSYDLRYSSTIFTEVASASWWSAATVVASSSLPSVAEVGAQQSASFDVVPEYGLMLYFALRTKVINLTTCEVVNEETVDKCSEISNVATVSFDSAIDDGAWGMFGKDQYHTSLATVAGPGIDATVSWEFDAAVEFESGYNVSQPVADADGNIYFGVANGSSGKIAKLDKNGVQQWDEPYETNVSIGTPAVLSDGTVYFGRVGAGGFLAFTALNPDGSNKWNYSDASTIQSFTVSPKGEPHFTYTSGMDKLGVLNTDGSIKTSFPISASGLAGFAPVVLDDGTIIVAKRISGNQFFNAYSVDGSQLWPAELFYTGANGNVPSDPSYDKSTGKTYSAAGSKLFNIPFGGSTINVDNIAQRDYFAATMVAVTSDTLYVGFNNTNPASGSLLYALNKSDLTTKWLFQADGLLNKQLAVDKDGNVYLSTQNGKLYSIDSTGNQRWVINSSQNSRISPILTEHGLIWGYGSKIVLISD</sequence>
<dbReference type="InterPro" id="IPR001322">
    <property type="entry name" value="Lamin_tail_dom"/>
</dbReference>
<name>A0A1F8EZJ4_9BACT</name>
<feature type="domain" description="LTD" evidence="2">
    <location>
        <begin position="115"/>
        <end position="256"/>
    </location>
</feature>
<protein>
    <recommendedName>
        <fullName evidence="2">LTD domain-containing protein</fullName>
    </recommendedName>
</protein>
<dbReference type="InterPro" id="IPR036415">
    <property type="entry name" value="Lamin_tail_dom_sf"/>
</dbReference>
<evidence type="ECO:0000259" key="2">
    <source>
        <dbReference type="PROSITE" id="PS51841"/>
    </source>
</evidence>
<feature type="compositionally biased region" description="Pro residues" evidence="1">
    <location>
        <begin position="114"/>
        <end position="128"/>
    </location>
</feature>
<evidence type="ECO:0000256" key="1">
    <source>
        <dbReference type="SAM" id="MobiDB-lite"/>
    </source>
</evidence>
<dbReference type="Gene3D" id="2.40.128.630">
    <property type="match status" value="1"/>
</dbReference>
<dbReference type="SUPFAM" id="SSF50998">
    <property type="entry name" value="Quinoprotein alcohol dehydrogenase-like"/>
    <property type="match status" value="2"/>
</dbReference>
<dbReference type="InterPro" id="IPR011047">
    <property type="entry name" value="Quinoprotein_ADH-like_sf"/>
</dbReference>
<dbReference type="SUPFAM" id="SSF74853">
    <property type="entry name" value="Lamin A/C globular tail domain"/>
    <property type="match status" value="1"/>
</dbReference>
<evidence type="ECO:0000313" key="3">
    <source>
        <dbReference type="EMBL" id="OGN05760.1"/>
    </source>
</evidence>
<gene>
    <name evidence="3" type="ORF">A2750_04210</name>
</gene>
<comment type="caution">
    <text evidence="3">The sequence shown here is derived from an EMBL/GenBank/DDBJ whole genome shotgun (WGS) entry which is preliminary data.</text>
</comment>